<evidence type="ECO:0000256" key="1">
    <source>
        <dbReference type="SAM" id="MobiDB-lite"/>
    </source>
</evidence>
<comment type="caution">
    <text evidence="2">The sequence shown here is derived from an EMBL/GenBank/DDBJ whole genome shotgun (WGS) entry which is preliminary data.</text>
</comment>
<sequence length="229" mass="25786">MSALIWRIPGRLRLRLEAAPGLSDRESTRYFPLPVLPSVDSITKLTCPMSELELIPCIVRKDYDENRTDDLIDVHPRDLRRLTRQGRVQERPSHIVDRSKLNAIPPPITGAKRSKVEFIDRRDERPPGPTVTFSPKKVETPSLTPEVGPPLNKMDHGPSTPVVGPDLKPDDRAELTKVIEAKQVAGGWWRVYVDGKAITKTNSSKPRHFRKSEAEAAILQLKESKTLDP</sequence>
<protein>
    <recommendedName>
        <fullName evidence="3">DUF1508 domain-containing protein</fullName>
    </recommendedName>
</protein>
<feature type="region of interest" description="Disordered" evidence="1">
    <location>
        <begin position="122"/>
        <end position="162"/>
    </location>
</feature>
<organism evidence="2">
    <name type="scientific">marine sediment metagenome</name>
    <dbReference type="NCBI Taxonomy" id="412755"/>
    <lineage>
        <taxon>unclassified sequences</taxon>
        <taxon>metagenomes</taxon>
        <taxon>ecological metagenomes</taxon>
    </lineage>
</organism>
<proteinExistence type="predicted"/>
<accession>A0A0F9EES9</accession>
<reference evidence="2" key="1">
    <citation type="journal article" date="2015" name="Nature">
        <title>Complex archaea that bridge the gap between prokaryotes and eukaryotes.</title>
        <authorList>
            <person name="Spang A."/>
            <person name="Saw J.H."/>
            <person name="Jorgensen S.L."/>
            <person name="Zaremba-Niedzwiedzka K."/>
            <person name="Martijn J."/>
            <person name="Lind A.E."/>
            <person name="van Eijk R."/>
            <person name="Schleper C."/>
            <person name="Guy L."/>
            <person name="Ettema T.J."/>
        </authorList>
    </citation>
    <scope>NUCLEOTIDE SEQUENCE</scope>
</reference>
<name>A0A0F9EES9_9ZZZZ</name>
<evidence type="ECO:0000313" key="2">
    <source>
        <dbReference type="EMBL" id="KKL22503.1"/>
    </source>
</evidence>
<dbReference type="EMBL" id="LAZR01037324">
    <property type="protein sequence ID" value="KKL22503.1"/>
    <property type="molecule type" value="Genomic_DNA"/>
</dbReference>
<evidence type="ECO:0008006" key="3">
    <source>
        <dbReference type="Google" id="ProtNLM"/>
    </source>
</evidence>
<dbReference type="AlphaFoldDB" id="A0A0F9EES9"/>
<gene>
    <name evidence="2" type="ORF">LCGC14_2434780</name>
</gene>